<evidence type="ECO:0000256" key="2">
    <source>
        <dbReference type="ARBA" id="ARBA00010841"/>
    </source>
</evidence>
<comment type="subcellular location">
    <subcellularLocation>
        <location evidence="1">Cell projection</location>
        <location evidence="1">Cilium</location>
    </subcellularLocation>
</comment>
<keyword evidence="4 7" id="KW-0175">Coiled coil</keyword>
<gene>
    <name evidence="9" type="ORF">CLUMA_CG015461</name>
</gene>
<dbReference type="OrthoDB" id="166611at2759"/>
<accession>A0A1J1IVA3</accession>
<feature type="compositionally biased region" description="Polar residues" evidence="8">
    <location>
        <begin position="523"/>
        <end position="539"/>
    </location>
</feature>
<feature type="coiled-coil region" evidence="7">
    <location>
        <begin position="7"/>
        <end position="170"/>
    </location>
</feature>
<dbReference type="InterPro" id="IPR038844">
    <property type="entry name" value="CFAP157"/>
</dbReference>
<name>A0A1J1IVA3_9DIPT</name>
<organism evidence="9 10">
    <name type="scientific">Clunio marinus</name>
    <dbReference type="NCBI Taxonomy" id="568069"/>
    <lineage>
        <taxon>Eukaryota</taxon>
        <taxon>Metazoa</taxon>
        <taxon>Ecdysozoa</taxon>
        <taxon>Arthropoda</taxon>
        <taxon>Hexapoda</taxon>
        <taxon>Insecta</taxon>
        <taxon>Pterygota</taxon>
        <taxon>Neoptera</taxon>
        <taxon>Endopterygota</taxon>
        <taxon>Diptera</taxon>
        <taxon>Nematocera</taxon>
        <taxon>Chironomoidea</taxon>
        <taxon>Chironomidae</taxon>
        <taxon>Clunio</taxon>
    </lineage>
</organism>
<evidence type="ECO:0000313" key="10">
    <source>
        <dbReference type="Proteomes" id="UP000183832"/>
    </source>
</evidence>
<feature type="region of interest" description="Disordered" evidence="8">
    <location>
        <begin position="523"/>
        <end position="559"/>
    </location>
</feature>
<dbReference type="PANTHER" id="PTHR31954">
    <property type="entry name" value="CILIA- AND FLAGELLA-ASSOCIATED PROTEIN 157"/>
    <property type="match status" value="1"/>
</dbReference>
<dbReference type="EMBL" id="CVRI01000057">
    <property type="protein sequence ID" value="CRL02465.1"/>
    <property type="molecule type" value="Genomic_DNA"/>
</dbReference>
<protein>
    <recommendedName>
        <fullName evidence="3">Cilia- and flagella-associated protein 157</fullName>
    </recommendedName>
</protein>
<feature type="coiled-coil region" evidence="7">
    <location>
        <begin position="223"/>
        <end position="329"/>
    </location>
</feature>
<feature type="compositionally biased region" description="Basic and acidic residues" evidence="8">
    <location>
        <begin position="540"/>
        <end position="559"/>
    </location>
</feature>
<proteinExistence type="inferred from homology"/>
<dbReference type="GO" id="GO:0036064">
    <property type="term" value="C:ciliary basal body"/>
    <property type="evidence" value="ECO:0007669"/>
    <property type="project" value="TreeGrafter"/>
</dbReference>
<sequence>MEKKSKIKKDAEESSEKEKKLTNVEKRFYELEIAGIYRKIENIHARNKEVERQNKELERKLEIFKECRNDPLAHLNQEVKEKDKQVSDLEKKMSNLENSVKKETEEHQSMLIDYDEKFERTEKELYKEIDKLEKEFNSILDFRKQRKSLIEELETRNIEMRKKSEKLMNEVRQNELSFETKMHKEVRDKIYEMSTQFAKEFEINIPDSTQRLIRENVILKNAIHELTVRNDKVQIENEIINEEIEKTMQSDKVLIEEIKQLILTGQQQVATIENLYQQHKNLKKENTKEKANDEINKAQEKSIESQKKSHELQQKIKKLEEQIYVIKNDLQLENYDEKCIREDVERAFKIGKSLKLSVESALKCYRVKDDPDFREYQQKNIFFELLAIANELEECRERPSIETIPSISDLYAEKLEQFNLLHLTRDLKDSKDFVANVPILSTSSSNRVFSTPSIYSVVNSSKSFSVDEKCSNLMDPETATESLHYSSDSDSNLELENKPNFIQNLIQESDNFSEIISTSGSTNHSLNQKLSISNSQASDKFQENEEHKDGRSSESYKEM</sequence>
<dbReference type="Proteomes" id="UP000183832">
    <property type="component" value="Unassembled WGS sequence"/>
</dbReference>
<evidence type="ECO:0000256" key="7">
    <source>
        <dbReference type="SAM" id="Coils"/>
    </source>
</evidence>
<dbReference type="GO" id="GO:0008017">
    <property type="term" value="F:microtubule binding"/>
    <property type="evidence" value="ECO:0007669"/>
    <property type="project" value="TreeGrafter"/>
</dbReference>
<dbReference type="AlphaFoldDB" id="A0A1J1IVA3"/>
<reference evidence="9 10" key="1">
    <citation type="submission" date="2015-04" db="EMBL/GenBank/DDBJ databases">
        <authorList>
            <person name="Syromyatnikov M.Y."/>
            <person name="Popov V.N."/>
        </authorList>
    </citation>
    <scope>NUCLEOTIDE SEQUENCE [LARGE SCALE GENOMIC DNA]</scope>
</reference>
<evidence type="ECO:0000256" key="5">
    <source>
        <dbReference type="ARBA" id="ARBA00023069"/>
    </source>
</evidence>
<keyword evidence="10" id="KW-1185">Reference proteome</keyword>
<evidence type="ECO:0000313" key="9">
    <source>
        <dbReference type="EMBL" id="CRL02465.1"/>
    </source>
</evidence>
<evidence type="ECO:0000256" key="4">
    <source>
        <dbReference type="ARBA" id="ARBA00023054"/>
    </source>
</evidence>
<evidence type="ECO:0000256" key="6">
    <source>
        <dbReference type="ARBA" id="ARBA00023273"/>
    </source>
</evidence>
<evidence type="ECO:0000256" key="1">
    <source>
        <dbReference type="ARBA" id="ARBA00004138"/>
    </source>
</evidence>
<evidence type="ECO:0000256" key="3">
    <source>
        <dbReference type="ARBA" id="ARBA00014087"/>
    </source>
</evidence>
<comment type="similarity">
    <text evidence="2">Belongs to the CFAP157 family.</text>
</comment>
<keyword evidence="5" id="KW-0969">Cilium</keyword>
<evidence type="ECO:0000256" key="8">
    <source>
        <dbReference type="SAM" id="MobiDB-lite"/>
    </source>
</evidence>
<keyword evidence="6" id="KW-0966">Cell projection</keyword>
<dbReference type="PANTHER" id="PTHR31954:SF1">
    <property type="entry name" value="CILIA- AND FLAGELLA-ASSOCIATED PROTEIN 157"/>
    <property type="match status" value="1"/>
</dbReference>